<organism evidence="10 11">
    <name type="scientific">Dissophora globulifera</name>
    <dbReference type="NCBI Taxonomy" id="979702"/>
    <lineage>
        <taxon>Eukaryota</taxon>
        <taxon>Fungi</taxon>
        <taxon>Fungi incertae sedis</taxon>
        <taxon>Mucoromycota</taxon>
        <taxon>Mortierellomycotina</taxon>
        <taxon>Mortierellomycetes</taxon>
        <taxon>Mortierellales</taxon>
        <taxon>Mortierellaceae</taxon>
        <taxon>Dissophora</taxon>
    </lineage>
</organism>
<protein>
    <submittedName>
        <fullName evidence="10">Pre-rRNA-processing protein fhl1</fullName>
    </submittedName>
</protein>
<feature type="compositionally biased region" description="Low complexity" evidence="7">
    <location>
        <begin position="1437"/>
        <end position="1447"/>
    </location>
</feature>
<dbReference type="InterPro" id="IPR018122">
    <property type="entry name" value="TF_fork_head_CS_1"/>
</dbReference>
<dbReference type="EMBL" id="JAAAIP010000079">
    <property type="protein sequence ID" value="KAG0326588.1"/>
    <property type="molecule type" value="Genomic_DNA"/>
</dbReference>
<proteinExistence type="predicted"/>
<dbReference type="SUPFAM" id="SSF49879">
    <property type="entry name" value="SMAD/FHA domain"/>
    <property type="match status" value="1"/>
</dbReference>
<dbReference type="Proteomes" id="UP000738325">
    <property type="component" value="Unassembled WGS sequence"/>
</dbReference>
<evidence type="ECO:0000256" key="6">
    <source>
        <dbReference type="PROSITE-ProRule" id="PRU00089"/>
    </source>
</evidence>
<evidence type="ECO:0000256" key="5">
    <source>
        <dbReference type="ARBA" id="ARBA00023242"/>
    </source>
</evidence>
<evidence type="ECO:0000313" key="11">
    <source>
        <dbReference type="Proteomes" id="UP000738325"/>
    </source>
</evidence>
<feature type="region of interest" description="Disordered" evidence="7">
    <location>
        <begin position="1760"/>
        <end position="1796"/>
    </location>
</feature>
<keyword evidence="4" id="KW-0804">Transcription</keyword>
<dbReference type="PROSITE" id="PS50039">
    <property type="entry name" value="FORK_HEAD_3"/>
    <property type="match status" value="1"/>
</dbReference>
<feature type="compositionally biased region" description="Low complexity" evidence="7">
    <location>
        <begin position="2368"/>
        <end position="2385"/>
    </location>
</feature>
<dbReference type="PANTHER" id="PTHR45881:SF1">
    <property type="entry name" value="FORK HEAD PROTEIN HOMOLOG 2"/>
    <property type="match status" value="1"/>
</dbReference>
<comment type="caution">
    <text evidence="10">The sequence shown here is derived from an EMBL/GenBank/DDBJ whole genome shotgun (WGS) entry which is preliminary data.</text>
</comment>
<feature type="region of interest" description="Disordered" evidence="7">
    <location>
        <begin position="321"/>
        <end position="380"/>
    </location>
</feature>
<dbReference type="GO" id="GO:0005634">
    <property type="term" value="C:nucleus"/>
    <property type="evidence" value="ECO:0007669"/>
    <property type="project" value="UniProtKB-SubCell"/>
</dbReference>
<dbReference type="Gene3D" id="1.10.10.10">
    <property type="entry name" value="Winged helix-like DNA-binding domain superfamily/Winged helix DNA-binding domain"/>
    <property type="match status" value="1"/>
</dbReference>
<feature type="region of interest" description="Disordered" evidence="7">
    <location>
        <begin position="1845"/>
        <end position="1877"/>
    </location>
</feature>
<feature type="compositionally biased region" description="Polar residues" evidence="7">
    <location>
        <begin position="179"/>
        <end position="190"/>
    </location>
</feature>
<dbReference type="SMART" id="SM00240">
    <property type="entry name" value="FHA"/>
    <property type="match status" value="1"/>
</dbReference>
<feature type="region of interest" description="Disordered" evidence="7">
    <location>
        <begin position="1053"/>
        <end position="1077"/>
    </location>
</feature>
<dbReference type="PRINTS" id="PR00053">
    <property type="entry name" value="FORKHEAD"/>
</dbReference>
<feature type="compositionally biased region" description="Low complexity" evidence="7">
    <location>
        <begin position="1760"/>
        <end position="1772"/>
    </location>
</feature>
<feature type="compositionally biased region" description="Low complexity" evidence="7">
    <location>
        <begin position="486"/>
        <end position="497"/>
    </location>
</feature>
<feature type="compositionally biased region" description="Polar residues" evidence="7">
    <location>
        <begin position="1775"/>
        <end position="1791"/>
    </location>
</feature>
<dbReference type="FunFam" id="1.10.10.10:FF:000030">
    <property type="entry name" value="Forkhead box protein K2"/>
    <property type="match status" value="1"/>
</dbReference>
<feature type="region of interest" description="Disordered" evidence="7">
    <location>
        <begin position="2207"/>
        <end position="2245"/>
    </location>
</feature>
<keyword evidence="5 6" id="KW-0539">Nucleus</keyword>
<evidence type="ECO:0000256" key="1">
    <source>
        <dbReference type="ARBA" id="ARBA00004123"/>
    </source>
</evidence>
<feature type="region of interest" description="Disordered" evidence="7">
    <location>
        <begin position="2123"/>
        <end position="2179"/>
    </location>
</feature>
<dbReference type="InterPro" id="IPR030456">
    <property type="entry name" value="TF_fork_head_CS_2"/>
</dbReference>
<reference evidence="10" key="1">
    <citation type="journal article" date="2020" name="Fungal Divers.">
        <title>Resolving the Mortierellaceae phylogeny through synthesis of multi-gene phylogenetics and phylogenomics.</title>
        <authorList>
            <person name="Vandepol N."/>
            <person name="Liber J."/>
            <person name="Desiro A."/>
            <person name="Na H."/>
            <person name="Kennedy M."/>
            <person name="Barry K."/>
            <person name="Grigoriev I.V."/>
            <person name="Miller A.N."/>
            <person name="O'Donnell K."/>
            <person name="Stajich J.E."/>
            <person name="Bonito G."/>
        </authorList>
    </citation>
    <scope>NUCLEOTIDE SEQUENCE</scope>
    <source>
        <strain evidence="10">REB-010B</strain>
    </source>
</reference>
<feature type="domain" description="FHA" evidence="8">
    <location>
        <begin position="88"/>
        <end position="143"/>
    </location>
</feature>
<feature type="DNA-binding region" description="Fork-head" evidence="6">
    <location>
        <begin position="230"/>
        <end position="324"/>
    </location>
</feature>
<keyword evidence="2" id="KW-0805">Transcription regulation</keyword>
<feature type="compositionally biased region" description="Basic residues" evidence="7">
    <location>
        <begin position="1691"/>
        <end position="1701"/>
    </location>
</feature>
<feature type="compositionally biased region" description="Polar residues" evidence="7">
    <location>
        <begin position="1462"/>
        <end position="1478"/>
    </location>
</feature>
<dbReference type="GO" id="GO:0000981">
    <property type="term" value="F:DNA-binding transcription factor activity, RNA polymerase II-specific"/>
    <property type="evidence" value="ECO:0007669"/>
    <property type="project" value="TreeGrafter"/>
</dbReference>
<dbReference type="InterPro" id="IPR036388">
    <property type="entry name" value="WH-like_DNA-bd_sf"/>
</dbReference>
<sequence length="2423" mass="261560">MDEATLAAELLAEKFNTQGQAPTQLAQMQTEPHGATATVAAYSNVAYPQATNTNAASTSQGDASNEPVQAYAKLEGESFCYYIRTLQVTFGRKASSSDQVDIHLGPTKAISRQHARLFYNFTTQRFEMMVFGKNGAFVNDQFVEKGVTVPLENRTKIQIGEVSFSFLLPKLETDDATQDASLASGASQRNGGSGISHGGVKSELGSSSLRDGPGTPSELDSSEYTSKDTKPPFSYASLIAQAINSTPSRKLTLNGIYQHITNHYPYYQLAQNGWQNSIRHNLSLNKAFVKVPRSDSEPGKGAFWTIDQSCEAQFANGVYKRSRRAMSSKPSGAHSRSDSESPMDQPDRPKKRLNTGAEGSLSGTSSQQKQPESSKAPSTQHQALLALTPQTQQSATAATESGQLPKATTSAAPLNLTNPLQEAPGLSALNLAALTQTITAAAKEGNQAALASALIAAANASGIPGGLAVSLPATARALAAHLQQQQQLQQQQVQSPAQPQPTATPPLPAQPASSSSSSSNLASTSAAPSAVASPALSAQLLTNLQAVATATSPNRPASSTATSSTSASTIPAPSASVQGTPSLSSQPSMLLTSNGVGAESSVSAAAPISTGSSADDPSKQQSPIAQLVAAAQAQARAQALVKQQQEHMTESSISQLMDTWKANHSHNNLPQRPPPQKNASTLAPVVVLAAVPRMDTEPATAGSPAWTTTSRSSSPVEQSPLRASAISNHDHQNATTVAREGSLETDAASLITTEIQIPRTLSAPALASTKVPVQLRVSIVVDADRYNDMLVKGKVRIVLVLTALLQLPDGRETWLEQSRTELMSLKKGHCGGHFVKVLSLHVQENMQVIGFTLLAVPPPQLNSKVTATFPTLEGMIPWAETSVAVEHFDIGSSCSSEDGFTRGDRLQQQLAPPSTFVTPLIEIEALSDTASLRKSKQTVATLTVDVEEGLPRKAVAEQRRVGPSFSQTYFGHTVRGTIVYGREHLYESPFAFSVPRKLLQLFAEDERRVLEELEREPDVSLSDMIQAVPLDHHPNPITRGRSFLDTLRRSATRPSSIAKEEALKTTRARQNGLSEEDSQLQKVLRQQISAHRNIELYYQEMALKVEQRLRDNIEIGQGPFRRSTEKKDESVQWIPLNCCVQDFLVHSDGYQTNYQSTTVGAATAHSAGFSRWSNPQMLGKAPSLGAFWNKQERGRDLLRDFKALQDVLVNSSTEYNTLAAAAAADGIDRERVRALVKEVHFLNNEIVSFGDYLCSDYLTSVSTEGSARFVCSEINYIVDRLKLVDLVGNEEQDEELSEGQFSTWLVECKRSIREIIGCTQDLYSFVVIAIQHECLTVDATLVASPEWVLEKRSRECCLSQLTTVLATSFMAILEDWWTNMSVALREQKAIEQRRQQKQHLPGNQQYTSEDIEIIGDDTLVSTDVSESLLEDGSAPASSSRKSIGSIKRSGKGVPARCPPPRSTGSDSPSVNLMSSQPGGQEGGVRSKLYYRHPLENVPQAKMQNDLFWDQLVNLGWLAQIGSLLSTHSNELGMLLDYAQAIMDARESVTIGFHAIPFSSTRRPATEEDLTSPSTPLVDLDEIGDNSIQISGRRGQIMLSFGLDPLQFSLLPDALKAGISRIQVWPVLFSQGINEMQTISNLTGKSPLQQSINEDGLRHMQSYVLRYHAWRAQQSQAAVPEIGEPLPDKPSRSRRSLGRHATWRNPNANISTASLVSNSSSDWDIVSPSKAEIWDGEPLVAELLNHLETAVLGHLDETRSLSSTSSLPQTLGTPAVQESPSHSEAISNTTRTEGVPMSASGILNTMVEFGTSKLFSFKGSKDTSILECAEALTRALGQIKAPIDGRESGSTSVLHAHGKSSELGVGAESRDGDESSSLDADPVVLLPLTSLWVTSHIVSCKSGKDRTSMSVTLSQVNLLRACHGLQTGPEQCGGGDDWQDILDAMRSEIGVRIKNVERNLKLGEFAKDLLWLSAFGSPLQQPIPASVFDATFASSHVVATYPADAITLVRSLLPGRGIDQAELRVDSAVVASGSSESIAESDGEDNNSVILVEPSTPVLSSPSDTDLYEAFQPVSSTLLGSSSPPLKLVRSSTGLALAPVITLDTEIHPADSDSSRALSPIPSLQQYQHQHQHQGAVSNADTTASDNPSPSTPRSTRDLAVSQSPVHVQPEEEHYTSFPNSFDEPVLAMRLARSLGLDALRRPSEGRIFSSEQIHTQGTTQQDQDQVRPSMPEQRRSSMQHRSTLSWSSQQSIFYQQQVLQQLQQQQQQQNQNQSQSQSQRHPTLSKRLSTIGLGLGLISKPSDASAPLPIQQQQVGQHQRRQSQRISVDYGGSQPIYDRNITSSPVQGLSSSTGVWGDSRSVGSAGTSISQQQYEGSGSSSSSTGAIAVVGKRGKFAFNNVQLKFLPAAYRPPRRMTSNLFES</sequence>
<feature type="compositionally biased region" description="Low complexity" evidence="7">
    <location>
        <begin position="551"/>
        <end position="576"/>
    </location>
</feature>
<dbReference type="CDD" id="cd22701">
    <property type="entry name" value="FHA_FKH1-like"/>
    <property type="match status" value="1"/>
</dbReference>
<feature type="compositionally biased region" description="Low complexity" evidence="7">
    <location>
        <begin position="510"/>
        <end position="523"/>
    </location>
</feature>
<dbReference type="InterPro" id="IPR001766">
    <property type="entry name" value="Fork_head_dom"/>
</dbReference>
<feature type="compositionally biased region" description="Polar residues" evidence="7">
    <location>
        <begin position="2340"/>
        <end position="2354"/>
    </location>
</feature>
<feature type="region of interest" description="Disordered" evidence="7">
    <location>
        <begin position="1430"/>
        <end position="1484"/>
    </location>
</feature>
<dbReference type="Pfam" id="PF00498">
    <property type="entry name" value="FHA"/>
    <property type="match status" value="1"/>
</dbReference>
<evidence type="ECO:0000256" key="7">
    <source>
        <dbReference type="SAM" id="MobiDB-lite"/>
    </source>
</evidence>
<feature type="compositionally biased region" description="Polar residues" evidence="7">
    <location>
        <begin position="609"/>
        <end position="624"/>
    </location>
</feature>
<feature type="region of interest" description="Disordered" evidence="7">
    <location>
        <begin position="2265"/>
        <end position="2284"/>
    </location>
</feature>
<feature type="region of interest" description="Disordered" evidence="7">
    <location>
        <begin position="696"/>
        <end position="741"/>
    </location>
</feature>
<keyword evidence="11" id="KW-1185">Reference proteome</keyword>
<dbReference type="InterPro" id="IPR000253">
    <property type="entry name" value="FHA_dom"/>
</dbReference>
<feature type="region of interest" description="Disordered" evidence="7">
    <location>
        <begin position="607"/>
        <end position="626"/>
    </location>
</feature>
<dbReference type="PROSITE" id="PS00658">
    <property type="entry name" value="FORK_HEAD_2"/>
    <property type="match status" value="1"/>
</dbReference>
<feature type="region of interest" description="Disordered" evidence="7">
    <location>
        <begin position="2300"/>
        <end position="2385"/>
    </location>
</feature>
<dbReference type="InterPro" id="IPR036390">
    <property type="entry name" value="WH_DNA-bd_sf"/>
</dbReference>
<feature type="compositionally biased region" description="Polar residues" evidence="7">
    <location>
        <begin position="577"/>
        <end position="592"/>
    </location>
</feature>
<keyword evidence="3 6" id="KW-0238">DNA-binding</keyword>
<dbReference type="SMART" id="SM00339">
    <property type="entry name" value="FH"/>
    <property type="match status" value="1"/>
</dbReference>
<evidence type="ECO:0000256" key="3">
    <source>
        <dbReference type="ARBA" id="ARBA00023125"/>
    </source>
</evidence>
<dbReference type="InterPro" id="IPR008984">
    <property type="entry name" value="SMAD_FHA_dom_sf"/>
</dbReference>
<dbReference type="PROSITE" id="PS50006">
    <property type="entry name" value="FHA_DOMAIN"/>
    <property type="match status" value="1"/>
</dbReference>
<name>A0A9P6RRJ5_9FUNG</name>
<feature type="compositionally biased region" description="Polar residues" evidence="7">
    <location>
        <begin position="705"/>
        <end position="717"/>
    </location>
</feature>
<feature type="region of interest" description="Disordered" evidence="7">
    <location>
        <begin position="486"/>
        <end position="523"/>
    </location>
</feature>
<evidence type="ECO:0000313" key="10">
    <source>
        <dbReference type="EMBL" id="KAG0326588.1"/>
    </source>
</evidence>
<feature type="domain" description="Fork-head" evidence="9">
    <location>
        <begin position="230"/>
        <end position="324"/>
    </location>
</feature>
<feature type="compositionally biased region" description="Pro residues" evidence="7">
    <location>
        <begin position="498"/>
        <end position="509"/>
    </location>
</feature>
<feature type="region of interest" description="Disordered" evidence="7">
    <location>
        <begin position="1679"/>
        <end position="1703"/>
    </location>
</feature>
<feature type="compositionally biased region" description="Polar residues" evidence="7">
    <location>
        <begin position="2134"/>
        <end position="2153"/>
    </location>
</feature>
<evidence type="ECO:0000259" key="8">
    <source>
        <dbReference type="PROSITE" id="PS50006"/>
    </source>
</evidence>
<feature type="compositionally biased region" description="Low complexity" evidence="7">
    <location>
        <begin position="2265"/>
        <end position="2279"/>
    </location>
</feature>
<dbReference type="PROSITE" id="PS00657">
    <property type="entry name" value="FORK_HEAD_1"/>
    <property type="match status" value="1"/>
</dbReference>
<dbReference type="SUPFAM" id="SSF46785">
    <property type="entry name" value="Winged helix' DNA-binding domain"/>
    <property type="match status" value="1"/>
</dbReference>
<dbReference type="OrthoDB" id="159395at2759"/>
<dbReference type="GO" id="GO:0000978">
    <property type="term" value="F:RNA polymerase II cis-regulatory region sequence-specific DNA binding"/>
    <property type="evidence" value="ECO:0007669"/>
    <property type="project" value="TreeGrafter"/>
</dbReference>
<dbReference type="Pfam" id="PF00250">
    <property type="entry name" value="Forkhead"/>
    <property type="match status" value="1"/>
</dbReference>
<feature type="compositionally biased region" description="Polar residues" evidence="7">
    <location>
        <begin position="361"/>
        <end position="378"/>
    </location>
</feature>
<feature type="region of interest" description="Disordered" evidence="7">
    <location>
        <begin position="179"/>
        <end position="228"/>
    </location>
</feature>
<dbReference type="CDD" id="cd20026">
    <property type="entry name" value="FH_FOXK"/>
    <property type="match status" value="1"/>
</dbReference>
<dbReference type="Gene3D" id="2.60.200.20">
    <property type="match status" value="1"/>
</dbReference>
<evidence type="ECO:0000256" key="2">
    <source>
        <dbReference type="ARBA" id="ARBA00023015"/>
    </source>
</evidence>
<evidence type="ECO:0000259" key="9">
    <source>
        <dbReference type="PROSITE" id="PS50039"/>
    </source>
</evidence>
<gene>
    <name evidence="10" type="primary">FHL1_2</name>
    <name evidence="10" type="ORF">BGZ99_009335</name>
</gene>
<evidence type="ECO:0000256" key="4">
    <source>
        <dbReference type="ARBA" id="ARBA00023163"/>
    </source>
</evidence>
<feature type="region of interest" description="Disordered" evidence="7">
    <location>
        <begin position="551"/>
        <end position="594"/>
    </location>
</feature>
<accession>A0A9P6RRJ5</accession>
<comment type="subcellular location">
    <subcellularLocation>
        <location evidence="1 6">Nucleus</location>
    </subcellularLocation>
</comment>
<dbReference type="PANTHER" id="PTHR45881">
    <property type="entry name" value="CHECKPOINT SUPPRESSOR 1-LIKE, ISOFORM A-RELATED"/>
    <property type="match status" value="1"/>
</dbReference>